<feature type="transmembrane region" description="Helical" evidence="6">
    <location>
        <begin position="352"/>
        <end position="376"/>
    </location>
</feature>
<evidence type="ECO:0000256" key="4">
    <source>
        <dbReference type="ARBA" id="ARBA00022989"/>
    </source>
</evidence>
<evidence type="ECO:0000256" key="5">
    <source>
        <dbReference type="ARBA" id="ARBA00023136"/>
    </source>
</evidence>
<accession>A0A4Y8MJ86</accession>
<keyword evidence="4 6" id="KW-1133">Transmembrane helix</keyword>
<feature type="transmembrane region" description="Helical" evidence="6">
    <location>
        <begin position="388"/>
        <end position="410"/>
    </location>
</feature>
<evidence type="ECO:0000256" key="3">
    <source>
        <dbReference type="ARBA" id="ARBA00022692"/>
    </source>
</evidence>
<dbReference type="Gene3D" id="1.20.1250.20">
    <property type="entry name" value="MFS general substrate transporter like domains"/>
    <property type="match status" value="2"/>
</dbReference>
<name>A0A4Y8MJ86_9BURK</name>
<feature type="transmembrane region" description="Helical" evidence="6">
    <location>
        <begin position="29"/>
        <end position="52"/>
    </location>
</feature>
<dbReference type="GO" id="GO:0005886">
    <property type="term" value="C:plasma membrane"/>
    <property type="evidence" value="ECO:0007669"/>
    <property type="project" value="TreeGrafter"/>
</dbReference>
<evidence type="ECO:0000313" key="8">
    <source>
        <dbReference type="EMBL" id="TFE37454.1"/>
    </source>
</evidence>
<dbReference type="GeneID" id="97309237"/>
<gene>
    <name evidence="8" type="ORF">E2553_39005</name>
</gene>
<dbReference type="InterPro" id="IPR020846">
    <property type="entry name" value="MFS_dom"/>
</dbReference>
<dbReference type="RefSeq" id="WP_134465983.1">
    <property type="nucleotide sequence ID" value="NZ_JBHMFL010000057.1"/>
</dbReference>
<feature type="transmembrane region" description="Helical" evidence="6">
    <location>
        <begin position="156"/>
        <end position="175"/>
    </location>
</feature>
<dbReference type="InterPro" id="IPR036259">
    <property type="entry name" value="MFS_trans_sf"/>
</dbReference>
<dbReference type="FunFam" id="1.20.1250.20:FF:000018">
    <property type="entry name" value="MFS transporter permease"/>
    <property type="match status" value="1"/>
</dbReference>
<protein>
    <submittedName>
        <fullName evidence="8">MFS transporter</fullName>
    </submittedName>
</protein>
<dbReference type="EMBL" id="SNVI01000005">
    <property type="protein sequence ID" value="TFE37454.1"/>
    <property type="molecule type" value="Genomic_DNA"/>
</dbReference>
<dbReference type="PANTHER" id="PTHR43791">
    <property type="entry name" value="PERMEASE-RELATED"/>
    <property type="match status" value="1"/>
</dbReference>
<comment type="caution">
    <text evidence="8">The sequence shown here is derived from an EMBL/GenBank/DDBJ whole genome shotgun (WGS) entry which is preliminary data.</text>
</comment>
<evidence type="ECO:0000256" key="6">
    <source>
        <dbReference type="SAM" id="Phobius"/>
    </source>
</evidence>
<feature type="transmembrane region" description="Helical" evidence="6">
    <location>
        <begin position="295"/>
        <end position="317"/>
    </location>
</feature>
<feature type="transmembrane region" description="Helical" evidence="6">
    <location>
        <begin position="95"/>
        <end position="114"/>
    </location>
</feature>
<dbReference type="CDD" id="cd17319">
    <property type="entry name" value="MFS_ExuT_GudP_like"/>
    <property type="match status" value="1"/>
</dbReference>
<keyword evidence="5 6" id="KW-0472">Membrane</keyword>
<feature type="transmembrane region" description="Helical" evidence="6">
    <location>
        <begin position="262"/>
        <end position="283"/>
    </location>
</feature>
<dbReference type="InterPro" id="IPR011701">
    <property type="entry name" value="MFS"/>
</dbReference>
<evidence type="ECO:0000259" key="7">
    <source>
        <dbReference type="PROSITE" id="PS50850"/>
    </source>
</evidence>
<proteinExistence type="predicted"/>
<keyword evidence="3 6" id="KW-0812">Transmembrane</keyword>
<feature type="transmembrane region" description="Helical" evidence="6">
    <location>
        <begin position="187"/>
        <end position="209"/>
    </location>
</feature>
<keyword evidence="2" id="KW-0813">Transport</keyword>
<feature type="transmembrane region" description="Helical" evidence="6">
    <location>
        <begin position="120"/>
        <end position="144"/>
    </location>
</feature>
<dbReference type="SUPFAM" id="SSF103473">
    <property type="entry name" value="MFS general substrate transporter"/>
    <property type="match status" value="1"/>
</dbReference>
<organism evidence="8 9">
    <name type="scientific">Paraburkholderia dipogonis</name>
    <dbReference type="NCBI Taxonomy" id="1211383"/>
    <lineage>
        <taxon>Bacteria</taxon>
        <taxon>Pseudomonadati</taxon>
        <taxon>Pseudomonadota</taxon>
        <taxon>Betaproteobacteria</taxon>
        <taxon>Burkholderiales</taxon>
        <taxon>Burkholderiaceae</taxon>
        <taxon>Paraburkholderia</taxon>
    </lineage>
</organism>
<dbReference type="GO" id="GO:0022857">
    <property type="term" value="F:transmembrane transporter activity"/>
    <property type="evidence" value="ECO:0007669"/>
    <property type="project" value="InterPro"/>
</dbReference>
<evidence type="ECO:0000256" key="1">
    <source>
        <dbReference type="ARBA" id="ARBA00004141"/>
    </source>
</evidence>
<dbReference type="AlphaFoldDB" id="A0A4Y8MJ86"/>
<evidence type="ECO:0000256" key="2">
    <source>
        <dbReference type="ARBA" id="ARBA00022448"/>
    </source>
</evidence>
<dbReference type="PANTHER" id="PTHR43791:SF102">
    <property type="entry name" value="4-HYDROXYPHENYLACETATE CATABOLISM PROTEIN"/>
    <property type="match status" value="1"/>
</dbReference>
<evidence type="ECO:0000313" key="9">
    <source>
        <dbReference type="Proteomes" id="UP000297385"/>
    </source>
</evidence>
<dbReference type="Pfam" id="PF07690">
    <property type="entry name" value="MFS_1"/>
    <property type="match status" value="2"/>
</dbReference>
<feature type="transmembrane region" description="Helical" evidence="6">
    <location>
        <begin position="416"/>
        <end position="438"/>
    </location>
</feature>
<feature type="transmembrane region" description="Helical" evidence="6">
    <location>
        <begin position="329"/>
        <end position="346"/>
    </location>
</feature>
<comment type="subcellular location">
    <subcellularLocation>
        <location evidence="1">Membrane</location>
        <topology evidence="1">Multi-pass membrane protein</topology>
    </subcellularLocation>
</comment>
<sequence>MQRPHHNQMDEIETPERQREVVGKVSRRILWFAALLLLCAQIDKHNIAFAALTMSHELKLTATMFGLCTAIFYVGYVLCEIPSNLIMARVGARVWLARIAITIGLVSAATTFAVGPNSLLAIRFLLGVAEAGMVPGLLLYFTYWFPAAYRARANSWFLLAMPVAGVVSSILSGAILDFDGLFGMAGWRWLFLLLGLPSVVLGIIAIFYLTDRPKYASWLTSEDKRILETLLRVGTEDRRDSTHGGNIQSHRRWGVGIVGPDLLLLAIANLGLFVTLSVMTTWTPQILRNAYPGGHYLHFGWLAALPALAAAIAMPIWSASSDARNERKWHVISSSVAAGLGLSIILYGGAPAMTLCGLIVCAVGAYGGYGVFWTLVANVLPEKNRPAGIAMIHAFGTAGAALSPVVVGFLRDRTGQFSSGLMFALTMLSLSVIAVLLVQPHIRAKKTGLYEPG</sequence>
<dbReference type="Proteomes" id="UP000297385">
    <property type="component" value="Unassembled WGS sequence"/>
</dbReference>
<feature type="transmembrane region" description="Helical" evidence="6">
    <location>
        <begin position="64"/>
        <end position="83"/>
    </location>
</feature>
<reference evidence="8 9" key="1">
    <citation type="submission" date="2019-03" db="EMBL/GenBank/DDBJ databases">
        <title>Complete Genome Sequence of Paraburkholderia dipogonis ICMP 19430T, a Nitrogen-fixing Symbiont of the South African Invasive Legume Dipogon lignosus in New Zealand.</title>
        <authorList>
            <person name="De Meyer S.E."/>
        </authorList>
    </citation>
    <scope>NUCLEOTIDE SEQUENCE [LARGE SCALE GENOMIC DNA]</scope>
    <source>
        <strain evidence="8 9">ICMP 19430</strain>
    </source>
</reference>
<feature type="domain" description="Major facilitator superfamily (MFS) profile" evidence="7">
    <location>
        <begin position="29"/>
        <end position="443"/>
    </location>
</feature>
<dbReference type="PROSITE" id="PS50850">
    <property type="entry name" value="MFS"/>
    <property type="match status" value="1"/>
</dbReference>